<feature type="region of interest" description="Disordered" evidence="7">
    <location>
        <begin position="266"/>
        <end position="366"/>
    </location>
</feature>
<name>A0AAD5P1H9_ACENE</name>
<reference evidence="9" key="1">
    <citation type="journal article" date="2022" name="Plant J.">
        <title>Strategies of tolerance reflected in two North American maple genomes.</title>
        <authorList>
            <person name="McEvoy S.L."/>
            <person name="Sezen U.U."/>
            <person name="Trouern-Trend A."/>
            <person name="McMahon S.M."/>
            <person name="Schaberg P.G."/>
            <person name="Yang J."/>
            <person name="Wegrzyn J.L."/>
            <person name="Swenson N.G."/>
        </authorList>
    </citation>
    <scope>NUCLEOTIDE SEQUENCE</scope>
    <source>
        <strain evidence="9">91603</strain>
    </source>
</reference>
<keyword evidence="4" id="KW-0833">Ubl conjugation pathway</keyword>
<keyword evidence="10" id="KW-1185">Reference proteome</keyword>
<evidence type="ECO:0000256" key="7">
    <source>
        <dbReference type="SAM" id="MobiDB-lite"/>
    </source>
</evidence>
<keyword evidence="2" id="KW-0808">Transferase</keyword>
<dbReference type="PROSITE" id="PS00183">
    <property type="entry name" value="UBC_1"/>
    <property type="match status" value="1"/>
</dbReference>
<feature type="compositionally biased region" description="Polar residues" evidence="7">
    <location>
        <begin position="315"/>
        <end position="347"/>
    </location>
</feature>
<dbReference type="FunFam" id="3.10.110.10:FF:000041">
    <property type="entry name" value="Ubiquitin-conjugating enzyme E2 T"/>
    <property type="match status" value="1"/>
</dbReference>
<feature type="region of interest" description="Disordered" evidence="7">
    <location>
        <begin position="563"/>
        <end position="584"/>
    </location>
</feature>
<dbReference type="CDD" id="cd23805">
    <property type="entry name" value="UBCc_UBE2T"/>
    <property type="match status" value="1"/>
</dbReference>
<evidence type="ECO:0000256" key="2">
    <source>
        <dbReference type="ARBA" id="ARBA00022679"/>
    </source>
</evidence>
<dbReference type="GO" id="GO:0061631">
    <property type="term" value="F:ubiquitin conjugating enzyme activity"/>
    <property type="evidence" value="ECO:0007669"/>
    <property type="project" value="UniProtKB-EC"/>
</dbReference>
<evidence type="ECO:0000259" key="8">
    <source>
        <dbReference type="PROSITE" id="PS50127"/>
    </source>
</evidence>
<dbReference type="Gene3D" id="3.10.110.10">
    <property type="entry name" value="Ubiquitin Conjugating Enzyme"/>
    <property type="match status" value="1"/>
</dbReference>
<dbReference type="EC" id="2.3.2.23" evidence="1"/>
<dbReference type="Proteomes" id="UP001064489">
    <property type="component" value="Chromosome 6"/>
</dbReference>
<feature type="domain" description="UBC core" evidence="8">
    <location>
        <begin position="6"/>
        <end position="161"/>
    </location>
</feature>
<feature type="compositionally biased region" description="Low complexity" evidence="7">
    <location>
        <begin position="434"/>
        <end position="447"/>
    </location>
</feature>
<evidence type="ECO:0000256" key="4">
    <source>
        <dbReference type="ARBA" id="ARBA00022786"/>
    </source>
</evidence>
<dbReference type="InterPro" id="IPR000608">
    <property type="entry name" value="UBC"/>
</dbReference>
<evidence type="ECO:0000313" key="9">
    <source>
        <dbReference type="EMBL" id="KAI9192721.1"/>
    </source>
</evidence>
<evidence type="ECO:0000256" key="3">
    <source>
        <dbReference type="ARBA" id="ARBA00022741"/>
    </source>
</evidence>
<dbReference type="PROSITE" id="PS50127">
    <property type="entry name" value="UBC_2"/>
    <property type="match status" value="1"/>
</dbReference>
<feature type="compositionally biased region" description="Low complexity" evidence="7">
    <location>
        <begin position="350"/>
        <end position="361"/>
    </location>
</feature>
<evidence type="ECO:0000256" key="5">
    <source>
        <dbReference type="ARBA" id="ARBA00022840"/>
    </source>
</evidence>
<evidence type="ECO:0000313" key="10">
    <source>
        <dbReference type="Proteomes" id="UP001064489"/>
    </source>
</evidence>
<dbReference type="InterPro" id="IPR023313">
    <property type="entry name" value="UBQ-conjugating_AS"/>
</dbReference>
<dbReference type="AlphaFoldDB" id="A0AAD5P1H9"/>
<reference evidence="9" key="2">
    <citation type="submission" date="2023-02" db="EMBL/GenBank/DDBJ databases">
        <authorList>
            <person name="Swenson N.G."/>
            <person name="Wegrzyn J.L."/>
            <person name="Mcevoy S.L."/>
        </authorList>
    </citation>
    <scope>NUCLEOTIDE SEQUENCE</scope>
    <source>
        <strain evidence="9">91603</strain>
        <tissue evidence="9">Leaf</tissue>
    </source>
</reference>
<dbReference type="SUPFAM" id="SSF54495">
    <property type="entry name" value="UBC-like"/>
    <property type="match status" value="1"/>
</dbReference>
<dbReference type="GO" id="GO:0005524">
    <property type="term" value="F:ATP binding"/>
    <property type="evidence" value="ECO:0007669"/>
    <property type="project" value="UniProtKB-KW"/>
</dbReference>
<feature type="active site" description="Glycyl thioester intermediate" evidence="6">
    <location>
        <position position="95"/>
    </location>
</feature>
<keyword evidence="3" id="KW-0547">Nucleotide-binding</keyword>
<feature type="compositionally biased region" description="Basic and acidic residues" evidence="7">
    <location>
        <begin position="282"/>
        <end position="291"/>
    </location>
</feature>
<dbReference type="Pfam" id="PF00179">
    <property type="entry name" value="UQ_con"/>
    <property type="match status" value="1"/>
</dbReference>
<dbReference type="SMART" id="SM00212">
    <property type="entry name" value="UBCc"/>
    <property type="match status" value="1"/>
</dbReference>
<proteinExistence type="predicted"/>
<dbReference type="PANTHER" id="PTHR24068">
    <property type="entry name" value="UBIQUITIN-CONJUGATING ENZYME E2"/>
    <property type="match status" value="1"/>
</dbReference>
<accession>A0AAD5P1H9</accession>
<dbReference type="EMBL" id="JAJSOW010000004">
    <property type="protein sequence ID" value="KAI9192721.1"/>
    <property type="molecule type" value="Genomic_DNA"/>
</dbReference>
<feature type="region of interest" description="Disordered" evidence="7">
    <location>
        <begin position="434"/>
        <end position="459"/>
    </location>
</feature>
<organism evidence="9 10">
    <name type="scientific">Acer negundo</name>
    <name type="common">Box elder</name>
    <dbReference type="NCBI Taxonomy" id="4023"/>
    <lineage>
        <taxon>Eukaryota</taxon>
        <taxon>Viridiplantae</taxon>
        <taxon>Streptophyta</taxon>
        <taxon>Embryophyta</taxon>
        <taxon>Tracheophyta</taxon>
        <taxon>Spermatophyta</taxon>
        <taxon>Magnoliopsida</taxon>
        <taxon>eudicotyledons</taxon>
        <taxon>Gunneridae</taxon>
        <taxon>Pentapetalae</taxon>
        <taxon>rosids</taxon>
        <taxon>malvids</taxon>
        <taxon>Sapindales</taxon>
        <taxon>Sapindaceae</taxon>
        <taxon>Hippocastanoideae</taxon>
        <taxon>Acereae</taxon>
        <taxon>Acer</taxon>
    </lineage>
</organism>
<evidence type="ECO:0000256" key="1">
    <source>
        <dbReference type="ARBA" id="ARBA00012486"/>
    </source>
</evidence>
<gene>
    <name evidence="9" type="ORF">LWI28_027014</name>
</gene>
<evidence type="ECO:0000256" key="6">
    <source>
        <dbReference type="PROSITE-ProRule" id="PRU10133"/>
    </source>
</evidence>
<comment type="caution">
    <text evidence="9">The sequence shown here is derived from an EMBL/GenBank/DDBJ whole genome shotgun (WGS) entry which is preliminary data.</text>
</comment>
<feature type="compositionally biased region" description="Low complexity" evidence="7">
    <location>
        <begin position="305"/>
        <end position="314"/>
    </location>
</feature>
<sequence>MAQAARLNLRMQKELKLLLTDPPPGASLPLLSVDSDISSLSTIHAQIEGPEESVYAKGIFDIKIQIPERYPFQPPSVTFATPIYHPNIDNGGRICLDILNLPPKGAWQPSLNISTVLTSIGLLLTEPNPDDGLMREASREYKYNRQAFDQKARLMTEKYAKGGAGGNGCSTQDVQTNLNPSMTEFRESEKSRLEVSESSSSRKKPWGISWKLSLESSTSSQNKDGDGEVSEVHNDHLFLSDQMEAKGKRKGVNIIPDECNLSRDKLHGSRRKLSLESSCQIQKRDGHDKENLVSNHSAFRDPQTASVASSGSSVLPSNKCSQQILHPPQTSEPVAGSTNMSTKQSCQFGKKQSSKSLSSASHGHDKENLVSNHSAFRDPQTASVASSGSSVLQSNKCSQQILHPPQTTELVAGSTNMSTKQSCQFGEKQSLKSLSSASHGASSMTLSKQQPHKDFIDNDRTGNCSTVAEWRKISSVGKKLSLGYKGSTQVKKMENKENVAPVSRVDKIPLSTPQSSSTKRGTGRILSLGPLNQLQGSNDNNSQLFVHSENLSTASSMTLTKEKQSNQEQAAKVGGKSEVQRVEDLPIPESVIVLDSEDSEDEKDGGLRSKLLARKRMGKWRAKA</sequence>
<keyword evidence="5" id="KW-0067">ATP-binding</keyword>
<dbReference type="InterPro" id="IPR016135">
    <property type="entry name" value="UBQ-conjugating_enzyme/RWD"/>
</dbReference>
<protein>
    <recommendedName>
        <fullName evidence="1">E2 ubiquitin-conjugating enzyme</fullName>
        <ecNumber evidence="1">2.3.2.23</ecNumber>
    </recommendedName>
</protein>